<evidence type="ECO:0000313" key="1">
    <source>
        <dbReference type="EMBL" id="TKS54647.1"/>
    </source>
</evidence>
<reference evidence="1 2" key="1">
    <citation type="submission" date="2019-01" db="EMBL/GenBank/DDBJ databases">
        <authorList>
            <person name="Zhang S."/>
        </authorList>
    </citation>
    <scope>NUCLEOTIDE SEQUENCE [LARGE SCALE GENOMIC DNA]</scope>
    <source>
        <strain evidence="1 2">1626</strain>
    </source>
</reference>
<dbReference type="InterPro" id="IPR021455">
    <property type="entry name" value="DUF3106"/>
</dbReference>
<keyword evidence="2" id="KW-1185">Reference proteome</keyword>
<proteinExistence type="predicted"/>
<dbReference type="EMBL" id="SPUH01000001">
    <property type="protein sequence ID" value="TKS54647.1"/>
    <property type="molecule type" value="Genomic_DNA"/>
</dbReference>
<dbReference type="OrthoDB" id="5797406at2"/>
<dbReference type="Proteomes" id="UP000298681">
    <property type="component" value="Unassembled WGS sequence"/>
</dbReference>
<accession>A0A4Z1RIU7</accession>
<organism evidence="1 2">
    <name type="scientific">Luteimonas yindakuii</name>
    <dbReference type="NCBI Taxonomy" id="2565782"/>
    <lineage>
        <taxon>Bacteria</taxon>
        <taxon>Pseudomonadati</taxon>
        <taxon>Pseudomonadota</taxon>
        <taxon>Gammaproteobacteria</taxon>
        <taxon>Lysobacterales</taxon>
        <taxon>Lysobacteraceae</taxon>
        <taxon>Luteimonas</taxon>
    </lineage>
</organism>
<comment type="caution">
    <text evidence="1">The sequence shown here is derived from an EMBL/GenBank/DDBJ whole genome shotgun (WGS) entry which is preliminary data.</text>
</comment>
<evidence type="ECO:0000313" key="2">
    <source>
        <dbReference type="Proteomes" id="UP000298681"/>
    </source>
</evidence>
<sequence length="144" mass="17035">MKPIRTCIIAGLLGLAASAMAEPPAGEASRSTPVLPAWEQLDQAQRDTLMQPVRDRWNASPEARQRMLRHAERWQQMTPEQRTRARQGMKRWEDMSPERRAEARVLYQHMRQLPEGEREALRARWKTMSADERQRWLETHRPRE</sequence>
<dbReference type="AlphaFoldDB" id="A0A4Z1RIU7"/>
<dbReference type="Pfam" id="PF11304">
    <property type="entry name" value="DUF3106"/>
    <property type="match status" value="1"/>
</dbReference>
<name>A0A4Z1RIU7_9GAMM</name>
<protein>
    <submittedName>
        <fullName evidence="1">DUF3106 domain-containing protein</fullName>
    </submittedName>
</protein>
<dbReference type="RefSeq" id="WP_134674007.1">
    <property type="nucleotide sequence ID" value="NZ_CP039383.2"/>
</dbReference>
<gene>
    <name evidence="1" type="ORF">E4582_07680</name>
</gene>